<comment type="caution">
    <text evidence="7">The sequence shown here is derived from an EMBL/GenBank/DDBJ whole genome shotgun (WGS) entry which is preliminary data.</text>
</comment>
<evidence type="ECO:0000256" key="6">
    <source>
        <dbReference type="RuleBase" id="RU363041"/>
    </source>
</evidence>
<keyword evidence="4 6" id="KW-1133">Transmembrane helix</keyword>
<feature type="transmembrane region" description="Helical" evidence="6">
    <location>
        <begin position="185"/>
        <end position="207"/>
    </location>
</feature>
<keyword evidence="6" id="KW-1003">Cell membrane</keyword>
<dbReference type="Pfam" id="PF01925">
    <property type="entry name" value="TauE"/>
    <property type="match status" value="1"/>
</dbReference>
<feature type="transmembrane region" description="Helical" evidence="6">
    <location>
        <begin position="251"/>
        <end position="268"/>
    </location>
</feature>
<reference evidence="8" key="1">
    <citation type="journal article" date="2019" name="Int. J. Syst. Evol. Microbiol.">
        <title>The Global Catalogue of Microorganisms (GCM) 10K type strain sequencing project: providing services to taxonomists for standard genome sequencing and annotation.</title>
        <authorList>
            <consortium name="The Broad Institute Genomics Platform"/>
            <consortium name="The Broad Institute Genome Sequencing Center for Infectious Disease"/>
            <person name="Wu L."/>
            <person name="Ma J."/>
        </authorList>
    </citation>
    <scope>NUCLEOTIDE SEQUENCE [LARGE SCALE GENOMIC DNA]</scope>
    <source>
        <strain evidence="8">CCUG 59858</strain>
    </source>
</reference>
<evidence type="ECO:0000313" key="7">
    <source>
        <dbReference type="EMBL" id="MFC3908379.1"/>
    </source>
</evidence>
<evidence type="ECO:0000256" key="3">
    <source>
        <dbReference type="ARBA" id="ARBA00022692"/>
    </source>
</evidence>
<feature type="transmembrane region" description="Helical" evidence="6">
    <location>
        <begin position="52"/>
        <end position="70"/>
    </location>
</feature>
<evidence type="ECO:0000313" key="8">
    <source>
        <dbReference type="Proteomes" id="UP001595758"/>
    </source>
</evidence>
<feature type="transmembrane region" description="Helical" evidence="6">
    <location>
        <begin position="91"/>
        <end position="110"/>
    </location>
</feature>
<dbReference type="Proteomes" id="UP001595758">
    <property type="component" value="Unassembled WGS sequence"/>
</dbReference>
<gene>
    <name evidence="7" type="ORF">ACFORL_04725</name>
</gene>
<keyword evidence="5 6" id="KW-0472">Membrane</keyword>
<keyword evidence="3 6" id="KW-0812">Transmembrane</keyword>
<feature type="transmembrane region" description="Helical" evidence="6">
    <location>
        <begin position="7"/>
        <end position="40"/>
    </location>
</feature>
<comment type="similarity">
    <text evidence="2 6">Belongs to the 4-toluene sulfonate uptake permease (TSUP) (TC 2.A.102) family.</text>
</comment>
<name>A0ABV8CEG9_9GAMM</name>
<dbReference type="InterPro" id="IPR002781">
    <property type="entry name" value="TM_pro_TauE-like"/>
</dbReference>
<dbReference type="EMBL" id="JBHSAB010000004">
    <property type="protein sequence ID" value="MFC3908379.1"/>
    <property type="molecule type" value="Genomic_DNA"/>
</dbReference>
<evidence type="ECO:0000256" key="1">
    <source>
        <dbReference type="ARBA" id="ARBA00004141"/>
    </source>
</evidence>
<dbReference type="PANTHER" id="PTHR43483">
    <property type="entry name" value="MEMBRANE TRANSPORTER PROTEIN HI_0806-RELATED"/>
    <property type="match status" value="1"/>
</dbReference>
<proteinExistence type="inferred from homology"/>
<organism evidence="7 8">
    <name type="scientific">Legionella dresdenensis</name>
    <dbReference type="NCBI Taxonomy" id="450200"/>
    <lineage>
        <taxon>Bacteria</taxon>
        <taxon>Pseudomonadati</taxon>
        <taxon>Pseudomonadota</taxon>
        <taxon>Gammaproteobacteria</taxon>
        <taxon>Legionellales</taxon>
        <taxon>Legionellaceae</taxon>
        <taxon>Legionella</taxon>
    </lineage>
</organism>
<evidence type="ECO:0000256" key="4">
    <source>
        <dbReference type="ARBA" id="ARBA00022989"/>
    </source>
</evidence>
<comment type="subcellular location">
    <subcellularLocation>
        <location evidence="6">Cell membrane</location>
        <topology evidence="6">Multi-pass membrane protein</topology>
    </subcellularLocation>
    <subcellularLocation>
        <location evidence="1">Membrane</location>
        <topology evidence="1">Multi-pass membrane protein</topology>
    </subcellularLocation>
</comment>
<evidence type="ECO:0000256" key="2">
    <source>
        <dbReference type="ARBA" id="ARBA00009142"/>
    </source>
</evidence>
<accession>A0ABV8CEG9</accession>
<feature type="transmembrane region" description="Helical" evidence="6">
    <location>
        <begin position="219"/>
        <end position="239"/>
    </location>
</feature>
<feature type="transmembrane region" description="Helical" evidence="6">
    <location>
        <begin position="149"/>
        <end position="173"/>
    </location>
</feature>
<dbReference type="RefSeq" id="WP_382341593.1">
    <property type="nucleotide sequence ID" value="NZ_JBHSAB010000004.1"/>
</dbReference>
<dbReference type="PANTHER" id="PTHR43483:SF3">
    <property type="entry name" value="MEMBRANE TRANSPORTER PROTEIN HI_0806-RELATED"/>
    <property type="match status" value="1"/>
</dbReference>
<sequence>MISSSIVLCIIAYGLTGVVAGLMSGLLGLGGGLVVVPALATVFKYSHVVPEALAMQAASGTSLAIMVLTSKASISAHYKLGNILWHVYRRLAPGIVIGTIAGALLADSISTGWLKWIFAVFLLAVAFKMAFTDTVKLTHEFPRQWINNLMAMVIGSVSGLLGVGGGTLVIPYLSYCGVTMHEIAAVSALCTLTVAVIGSLMFAITGANEAGLPAYATGYIYWPAVIAVAIPSVLTAPVGVRLTYRLPVKQLTYGFIVILVITAINLLFI</sequence>
<protein>
    <recommendedName>
        <fullName evidence="6">Probable membrane transporter protein</fullName>
    </recommendedName>
</protein>
<keyword evidence="8" id="KW-1185">Reference proteome</keyword>
<evidence type="ECO:0000256" key="5">
    <source>
        <dbReference type="ARBA" id="ARBA00023136"/>
    </source>
</evidence>
<feature type="transmembrane region" description="Helical" evidence="6">
    <location>
        <begin position="116"/>
        <end position="137"/>
    </location>
</feature>